<dbReference type="Gene3D" id="3.40.50.300">
    <property type="entry name" value="P-loop containing nucleotide triphosphate hydrolases"/>
    <property type="match status" value="1"/>
</dbReference>
<protein>
    <submittedName>
        <fullName evidence="5">Probable ATP-dependent transporter SufC</fullName>
    </submittedName>
</protein>
<dbReference type="GO" id="GO:0016887">
    <property type="term" value="F:ATP hydrolysis activity"/>
    <property type="evidence" value="ECO:0007669"/>
    <property type="project" value="InterPro"/>
</dbReference>
<dbReference type="NCBIfam" id="TIGR01978">
    <property type="entry name" value="sufC"/>
    <property type="match status" value="1"/>
</dbReference>
<dbReference type="AlphaFoldDB" id="A0A379MTJ1"/>
<dbReference type="SUPFAM" id="SSF52540">
    <property type="entry name" value="P-loop containing nucleoside triphosphate hydrolases"/>
    <property type="match status" value="1"/>
</dbReference>
<dbReference type="InterPro" id="IPR003439">
    <property type="entry name" value="ABC_transporter-like_ATP-bd"/>
</dbReference>
<dbReference type="InterPro" id="IPR027417">
    <property type="entry name" value="P-loop_NTPase"/>
</dbReference>
<evidence type="ECO:0000256" key="2">
    <source>
        <dbReference type="ARBA" id="ARBA00022741"/>
    </source>
</evidence>
<dbReference type="Proteomes" id="UP000255233">
    <property type="component" value="Unassembled WGS sequence"/>
</dbReference>
<comment type="similarity">
    <text evidence="1">Belongs to the ABC transporter superfamily. Ycf16 family.</text>
</comment>
<dbReference type="PANTHER" id="PTHR43204:SF1">
    <property type="entry name" value="ABC TRANSPORTER I FAMILY MEMBER 6, CHLOROPLASTIC"/>
    <property type="match status" value="1"/>
</dbReference>
<dbReference type="PANTHER" id="PTHR43204">
    <property type="entry name" value="ABC TRANSPORTER I FAMILY MEMBER 6, CHLOROPLASTIC"/>
    <property type="match status" value="1"/>
</dbReference>
<dbReference type="CDD" id="cd03217">
    <property type="entry name" value="ABC_FeS_Assembly"/>
    <property type="match status" value="1"/>
</dbReference>
<gene>
    <name evidence="5" type="primary">sufC</name>
    <name evidence="5" type="ORF">NCTC11190_01276</name>
</gene>
<keyword evidence="6" id="KW-1185">Reference proteome</keyword>
<evidence type="ECO:0000313" key="5">
    <source>
        <dbReference type="EMBL" id="SUE34059.1"/>
    </source>
</evidence>
<dbReference type="STRING" id="880526.GCA_000427365_00169"/>
<feature type="domain" description="ABC transporter" evidence="4">
    <location>
        <begin position="7"/>
        <end position="253"/>
    </location>
</feature>
<evidence type="ECO:0000313" key="6">
    <source>
        <dbReference type="Proteomes" id="UP000255233"/>
    </source>
</evidence>
<reference evidence="5 6" key="1">
    <citation type="submission" date="2018-06" db="EMBL/GenBank/DDBJ databases">
        <authorList>
            <consortium name="Pathogen Informatics"/>
            <person name="Doyle S."/>
        </authorList>
    </citation>
    <scope>NUCLEOTIDE SEQUENCE [LARGE SCALE GENOMIC DNA]</scope>
    <source>
        <strain evidence="5 6">NCTC11190</strain>
    </source>
</reference>
<name>A0A379MTJ1_9BACT</name>
<dbReference type="InterPro" id="IPR010230">
    <property type="entry name" value="FeS-cluster_ATPase_SufC"/>
</dbReference>
<sequence>MSQNNILEVKNLHATVAEEGKEILKGIDLTVNAGEVHAIMGPNGSGKSTLASVLAGNERFAVTEGNVTFLGRNLLDMSIEERAATGLFLGFQYPVEIPGVSMANFLRLAMNQQRAFRGEEPISSGDFLRLMRQKSEIVELGDKLMNRAVNEGFSGGEKKRNEIFQMAMLEPKLAVLDETDSGLDIDALRVVATGVARLKRPDNATIVITHYQRLLDYIVPDVVHVLYHGRIIYSAGKELAKELEERGYDWLIREYGDKEE</sequence>
<dbReference type="SMART" id="SM00382">
    <property type="entry name" value="AAA"/>
    <property type="match status" value="1"/>
</dbReference>
<proteinExistence type="inferred from homology"/>
<keyword evidence="2" id="KW-0547">Nucleotide-binding</keyword>
<dbReference type="GO" id="GO:0005524">
    <property type="term" value="F:ATP binding"/>
    <property type="evidence" value="ECO:0007669"/>
    <property type="project" value="UniProtKB-KW"/>
</dbReference>
<keyword evidence="3" id="KW-0067">ATP-binding</keyword>
<evidence type="ECO:0000256" key="1">
    <source>
        <dbReference type="ARBA" id="ARBA00006216"/>
    </source>
</evidence>
<dbReference type="InterPro" id="IPR003593">
    <property type="entry name" value="AAA+_ATPase"/>
</dbReference>
<evidence type="ECO:0000259" key="4">
    <source>
        <dbReference type="PROSITE" id="PS50893"/>
    </source>
</evidence>
<organism evidence="5 6">
    <name type="scientific">Rikenella microfusus</name>
    <dbReference type="NCBI Taxonomy" id="28139"/>
    <lineage>
        <taxon>Bacteria</taxon>
        <taxon>Pseudomonadati</taxon>
        <taxon>Bacteroidota</taxon>
        <taxon>Bacteroidia</taxon>
        <taxon>Bacteroidales</taxon>
        <taxon>Rikenellaceae</taxon>
        <taxon>Rikenella</taxon>
    </lineage>
</organism>
<dbReference type="Pfam" id="PF00005">
    <property type="entry name" value="ABC_tran"/>
    <property type="match status" value="1"/>
</dbReference>
<dbReference type="EMBL" id="UGVL01000001">
    <property type="protein sequence ID" value="SUE34059.1"/>
    <property type="molecule type" value="Genomic_DNA"/>
</dbReference>
<dbReference type="PROSITE" id="PS50893">
    <property type="entry name" value="ABC_TRANSPORTER_2"/>
    <property type="match status" value="1"/>
</dbReference>
<accession>A0A379MTJ1</accession>
<evidence type="ECO:0000256" key="3">
    <source>
        <dbReference type="ARBA" id="ARBA00022840"/>
    </source>
</evidence>